<evidence type="ECO:0000259" key="5">
    <source>
        <dbReference type="Pfam" id="PF13145"/>
    </source>
</evidence>
<proteinExistence type="inferred from homology"/>
<dbReference type="InterPro" id="IPR050245">
    <property type="entry name" value="PrsA_foldase"/>
</dbReference>
<organism evidence="6 7">
    <name type="scientific">Bradyrhizobium arachidis</name>
    <dbReference type="NCBI Taxonomy" id="858423"/>
    <lineage>
        <taxon>Bacteria</taxon>
        <taxon>Pseudomonadati</taxon>
        <taxon>Pseudomonadota</taxon>
        <taxon>Alphaproteobacteria</taxon>
        <taxon>Hyphomicrobiales</taxon>
        <taxon>Nitrobacteraceae</taxon>
        <taxon>Bradyrhizobium</taxon>
    </lineage>
</organism>
<name>A0AAE7TK47_9BRAD</name>
<evidence type="ECO:0000256" key="3">
    <source>
        <dbReference type="ARBA" id="ARBA00013194"/>
    </source>
</evidence>
<dbReference type="Proteomes" id="UP000594015">
    <property type="component" value="Chromosome"/>
</dbReference>
<protein>
    <recommendedName>
        <fullName evidence="3">peptidylprolyl isomerase</fullName>
        <ecNumber evidence="3">5.2.1.8</ecNumber>
    </recommendedName>
</protein>
<evidence type="ECO:0000313" key="7">
    <source>
        <dbReference type="Proteomes" id="UP000594015"/>
    </source>
</evidence>
<comment type="similarity">
    <text evidence="2">Belongs to the PpiC/parvulin rotamase family.</text>
</comment>
<dbReference type="Pfam" id="PF13145">
    <property type="entry name" value="Rotamase_2"/>
    <property type="match status" value="1"/>
</dbReference>
<feature type="domain" description="PpiC" evidence="5">
    <location>
        <begin position="153"/>
        <end position="269"/>
    </location>
</feature>
<dbReference type="AlphaFoldDB" id="A0AAE7TK47"/>
<gene>
    <name evidence="6" type="ORF">WN72_35115</name>
</gene>
<evidence type="ECO:0000256" key="1">
    <source>
        <dbReference type="ARBA" id="ARBA00000971"/>
    </source>
</evidence>
<sequence length="301" mass="34325">MSMPATPVEVQPFPISRIEGSDPNDIAHGATKSSRSFVSTLVRLSREPLLHFTLLGAIIFGIDAVLHPPAKDEKVITVTKAMRQSFIDNFDEDKERAPSEAQLQKMIDSWVASEILYREGKALAVDRGDETIRDRVAYKMQLLIFDQIRVPRPTDEQLQAWFAENHARFDEPERVSFYITPPTDQETAQRQLDDITQQRESEELQKLTRAILGRPVESLSASFGDSFRDGLLAMPQGEWKLLQSKDGWHVARLDSRQAGNLASLDSVRDEAARNWHTEETRKRAWEAVKRLKASYQVRNEP</sequence>
<dbReference type="InterPro" id="IPR000297">
    <property type="entry name" value="PPIase_PpiC"/>
</dbReference>
<dbReference type="GO" id="GO:0003755">
    <property type="term" value="F:peptidyl-prolyl cis-trans isomerase activity"/>
    <property type="evidence" value="ECO:0007669"/>
    <property type="project" value="UniProtKB-KW"/>
</dbReference>
<accession>A0AAE7TK47</accession>
<dbReference type="EC" id="5.2.1.8" evidence="3"/>
<reference evidence="6 7" key="1">
    <citation type="submission" date="2018-06" db="EMBL/GenBank/DDBJ databases">
        <title>Comparative genomics of Bradyrhizobium nodulating Arachidis hypogaea.</title>
        <authorList>
            <person name="Li Y."/>
        </authorList>
    </citation>
    <scope>NUCLEOTIDE SEQUENCE [LARGE SCALE GENOMIC DNA]</scope>
    <source>
        <strain evidence="6 7">CCBAU 051107</strain>
    </source>
</reference>
<keyword evidence="4" id="KW-0697">Rotamase</keyword>
<dbReference type="KEGG" id="barh:WN72_35115"/>
<comment type="catalytic activity">
    <reaction evidence="1">
        <text>[protein]-peptidylproline (omega=180) = [protein]-peptidylproline (omega=0)</text>
        <dbReference type="Rhea" id="RHEA:16237"/>
        <dbReference type="Rhea" id="RHEA-COMP:10747"/>
        <dbReference type="Rhea" id="RHEA-COMP:10748"/>
        <dbReference type="ChEBI" id="CHEBI:83833"/>
        <dbReference type="ChEBI" id="CHEBI:83834"/>
        <dbReference type="EC" id="5.2.1.8"/>
    </reaction>
</comment>
<keyword evidence="6" id="KW-0413">Isomerase</keyword>
<evidence type="ECO:0000313" key="6">
    <source>
        <dbReference type="EMBL" id="QOZ70959.1"/>
    </source>
</evidence>
<evidence type="ECO:0000256" key="4">
    <source>
        <dbReference type="ARBA" id="ARBA00023110"/>
    </source>
</evidence>
<dbReference type="EMBL" id="CP030050">
    <property type="protein sequence ID" value="QOZ70959.1"/>
    <property type="molecule type" value="Genomic_DNA"/>
</dbReference>
<evidence type="ECO:0000256" key="2">
    <source>
        <dbReference type="ARBA" id="ARBA00007656"/>
    </source>
</evidence>
<dbReference type="PANTHER" id="PTHR47245">
    <property type="entry name" value="PEPTIDYLPROLYL ISOMERASE"/>
    <property type="match status" value="1"/>
</dbReference>
<dbReference type="PANTHER" id="PTHR47245:SF2">
    <property type="entry name" value="PEPTIDYL-PROLYL CIS-TRANS ISOMERASE HP_0175-RELATED"/>
    <property type="match status" value="1"/>
</dbReference>